<dbReference type="Pfam" id="PF12728">
    <property type="entry name" value="HTH_17"/>
    <property type="match status" value="1"/>
</dbReference>
<protein>
    <recommendedName>
        <fullName evidence="1">Helix-turn-helix domain-containing protein</fullName>
    </recommendedName>
</protein>
<dbReference type="GO" id="GO:0003677">
    <property type="term" value="F:DNA binding"/>
    <property type="evidence" value="ECO:0007669"/>
    <property type="project" value="InterPro"/>
</dbReference>
<dbReference type="InterPro" id="IPR009061">
    <property type="entry name" value="DNA-bd_dom_put_sf"/>
</dbReference>
<organism evidence="2 3">
    <name type="scientific">Pseudobacillus wudalianchiensis</name>
    <dbReference type="NCBI Taxonomy" id="1743143"/>
    <lineage>
        <taxon>Bacteria</taxon>
        <taxon>Bacillati</taxon>
        <taxon>Bacillota</taxon>
        <taxon>Bacilli</taxon>
        <taxon>Bacillales</taxon>
        <taxon>Bacillaceae</taxon>
        <taxon>Pseudobacillus</taxon>
    </lineage>
</organism>
<sequence>MLNTRVFPKEQVEELARKQEKKLGLTTTEAAKFLGVSRSTLHKLVKEGTIPAIQGTYRGRQIFYINPIDLEQFAGENAAYLQSERLKRRDYYDKERNIAFFQKFSTKEGREARLVFDSGGRWHSCFPTRMKSNLMRKEFSKKN</sequence>
<keyword evidence="3" id="KW-1185">Reference proteome</keyword>
<dbReference type="InterPro" id="IPR010093">
    <property type="entry name" value="SinI_DNA-bd"/>
</dbReference>
<dbReference type="AlphaFoldDB" id="A0A1B9B2D4"/>
<evidence type="ECO:0000259" key="1">
    <source>
        <dbReference type="Pfam" id="PF12728"/>
    </source>
</evidence>
<reference evidence="3" key="1">
    <citation type="submission" date="2016-05" db="EMBL/GenBank/DDBJ databases">
        <authorList>
            <person name="Liu B."/>
            <person name="Wang J."/>
            <person name="Zhu Y."/>
            <person name="Liu G."/>
            <person name="Chen Q."/>
            <person name="Chen Z."/>
            <person name="Lan J."/>
            <person name="Che J."/>
            <person name="Ge C."/>
            <person name="Shi H."/>
            <person name="Pan Z."/>
            <person name="Liu X."/>
        </authorList>
    </citation>
    <scope>NUCLEOTIDE SEQUENCE [LARGE SCALE GENOMIC DNA]</scope>
    <source>
        <strain evidence="3">FJAT-27215</strain>
    </source>
</reference>
<dbReference type="SUPFAM" id="SSF46955">
    <property type="entry name" value="Putative DNA-binding domain"/>
    <property type="match status" value="1"/>
</dbReference>
<comment type="caution">
    <text evidence="2">The sequence shown here is derived from an EMBL/GenBank/DDBJ whole genome shotgun (WGS) entry which is preliminary data.</text>
</comment>
<dbReference type="Proteomes" id="UP000092578">
    <property type="component" value="Unassembled WGS sequence"/>
</dbReference>
<feature type="domain" description="Helix-turn-helix" evidence="1">
    <location>
        <begin position="25"/>
        <end position="76"/>
    </location>
</feature>
<dbReference type="EMBL" id="MAYT01000009">
    <property type="protein sequence ID" value="OCA90307.1"/>
    <property type="molecule type" value="Genomic_DNA"/>
</dbReference>
<accession>A0A1B9B2D4</accession>
<gene>
    <name evidence="2" type="ORF">A8F95_21165</name>
</gene>
<dbReference type="Gene3D" id="1.10.1660.10">
    <property type="match status" value="1"/>
</dbReference>
<name>A0A1B9B2D4_9BACI</name>
<dbReference type="InterPro" id="IPR041657">
    <property type="entry name" value="HTH_17"/>
</dbReference>
<dbReference type="NCBIfam" id="TIGR01764">
    <property type="entry name" value="excise"/>
    <property type="match status" value="1"/>
</dbReference>
<evidence type="ECO:0000313" key="2">
    <source>
        <dbReference type="EMBL" id="OCA90307.1"/>
    </source>
</evidence>
<evidence type="ECO:0000313" key="3">
    <source>
        <dbReference type="Proteomes" id="UP000092578"/>
    </source>
</evidence>
<proteinExistence type="predicted"/>